<evidence type="ECO:0000256" key="3">
    <source>
        <dbReference type="ARBA" id="ARBA00022989"/>
    </source>
</evidence>
<dbReference type="PROSITE" id="PS00237">
    <property type="entry name" value="G_PROTEIN_RECEP_F1_1"/>
    <property type="match status" value="1"/>
</dbReference>
<keyword evidence="7 8" id="KW-0807">Transducer</keyword>
<organism evidence="11 12">
    <name type="scientific">Mytilus coruscus</name>
    <name type="common">Sea mussel</name>
    <dbReference type="NCBI Taxonomy" id="42192"/>
    <lineage>
        <taxon>Eukaryota</taxon>
        <taxon>Metazoa</taxon>
        <taxon>Spiralia</taxon>
        <taxon>Lophotrochozoa</taxon>
        <taxon>Mollusca</taxon>
        <taxon>Bivalvia</taxon>
        <taxon>Autobranchia</taxon>
        <taxon>Pteriomorphia</taxon>
        <taxon>Mytilida</taxon>
        <taxon>Mytiloidea</taxon>
        <taxon>Mytilidae</taxon>
        <taxon>Mytilinae</taxon>
        <taxon>Mytilus</taxon>
    </lineage>
</organism>
<evidence type="ECO:0000256" key="5">
    <source>
        <dbReference type="ARBA" id="ARBA00023136"/>
    </source>
</evidence>
<dbReference type="EMBL" id="CACVKT020003887">
    <property type="protein sequence ID" value="CAC5386700.1"/>
    <property type="molecule type" value="Genomic_DNA"/>
</dbReference>
<feature type="transmembrane region" description="Helical" evidence="9">
    <location>
        <begin position="147"/>
        <end position="169"/>
    </location>
</feature>
<dbReference type="InterPro" id="IPR000276">
    <property type="entry name" value="GPCR_Rhodpsn"/>
</dbReference>
<evidence type="ECO:0000256" key="8">
    <source>
        <dbReference type="RuleBase" id="RU000688"/>
    </source>
</evidence>
<feature type="transmembrane region" description="Helical" evidence="9">
    <location>
        <begin position="242"/>
        <end position="261"/>
    </location>
</feature>
<dbReference type="AlphaFoldDB" id="A0A6J8BUL9"/>
<dbReference type="InterPro" id="IPR017452">
    <property type="entry name" value="GPCR_Rhodpsn_7TM"/>
</dbReference>
<feature type="transmembrane region" description="Helical" evidence="9">
    <location>
        <begin position="68"/>
        <end position="88"/>
    </location>
</feature>
<gene>
    <name evidence="11" type="ORF">MCOR_22109</name>
</gene>
<keyword evidence="5 9" id="KW-0472">Membrane</keyword>
<evidence type="ECO:0000256" key="6">
    <source>
        <dbReference type="ARBA" id="ARBA00023170"/>
    </source>
</evidence>
<dbReference type="GO" id="GO:0005886">
    <property type="term" value="C:plasma membrane"/>
    <property type="evidence" value="ECO:0007669"/>
    <property type="project" value="TreeGrafter"/>
</dbReference>
<dbReference type="CDD" id="cd00637">
    <property type="entry name" value="7tm_classA_rhodopsin-like"/>
    <property type="match status" value="1"/>
</dbReference>
<dbReference type="Pfam" id="PF00001">
    <property type="entry name" value="7tm_1"/>
    <property type="match status" value="1"/>
</dbReference>
<dbReference type="PROSITE" id="PS50262">
    <property type="entry name" value="G_PROTEIN_RECEP_F1_2"/>
    <property type="match status" value="1"/>
</dbReference>
<evidence type="ECO:0000256" key="9">
    <source>
        <dbReference type="SAM" id="Phobius"/>
    </source>
</evidence>
<keyword evidence="3 9" id="KW-1133">Transmembrane helix</keyword>
<feature type="transmembrane region" description="Helical" evidence="9">
    <location>
        <begin position="32"/>
        <end position="56"/>
    </location>
</feature>
<proteinExistence type="inferred from homology"/>
<dbReference type="PANTHER" id="PTHR45695">
    <property type="entry name" value="LEUCOKININ RECEPTOR-RELATED"/>
    <property type="match status" value="1"/>
</dbReference>
<feature type="transmembrane region" description="Helical" evidence="9">
    <location>
        <begin position="281"/>
        <end position="304"/>
    </location>
</feature>
<sequence length="360" mass="41528">MIKSDKQCFTWLELNNSTTLHDLNDQFTERHIGGICFTSVLMVLGIFGNFAVLIIYTKRFKVSNYRTYTIWLAIMDIANACIGMPFLVYYMSHYLTFPSDGLCKFGRFTMVFTTNSSAYILVVIAFDRYRKVCKPLKRQLTSTNTNVCCVSATILGLMTSWPCLVLYGINTADMAIPWVKEIRCWTDDDYIDTDYPKVYYIVLYVFNFLVFPILFVVYVQILRFLHIHGKSGVRVKTKKTTITLLAVSVAFLLSAIPHYSLVVITRFQEDFNCEMTFAEGFVYYTFVFSILLNNSVNPFIYGLLDTKFKREIGSIFQVCLKDKRDTTSRIATQSMELDLRDPMQICVNEHAQSSETNLND</sequence>
<keyword evidence="6 8" id="KW-0675">Receptor</keyword>
<dbReference type="Proteomes" id="UP000507470">
    <property type="component" value="Unassembled WGS sequence"/>
</dbReference>
<evidence type="ECO:0000256" key="7">
    <source>
        <dbReference type="ARBA" id="ARBA00023224"/>
    </source>
</evidence>
<accession>A0A6J8BUL9</accession>
<evidence type="ECO:0000259" key="10">
    <source>
        <dbReference type="PROSITE" id="PS50262"/>
    </source>
</evidence>
<comment type="similarity">
    <text evidence="8">Belongs to the G-protein coupled receptor 1 family.</text>
</comment>
<dbReference type="GO" id="GO:0004930">
    <property type="term" value="F:G protein-coupled receptor activity"/>
    <property type="evidence" value="ECO:0007669"/>
    <property type="project" value="UniProtKB-KW"/>
</dbReference>
<feature type="transmembrane region" description="Helical" evidence="9">
    <location>
        <begin position="198"/>
        <end position="221"/>
    </location>
</feature>
<protein>
    <recommendedName>
        <fullName evidence="10">G-protein coupled receptors family 1 profile domain-containing protein</fullName>
    </recommendedName>
</protein>
<dbReference type="Gene3D" id="1.20.1070.10">
    <property type="entry name" value="Rhodopsin 7-helix transmembrane proteins"/>
    <property type="match status" value="1"/>
</dbReference>
<dbReference type="PRINTS" id="PR00237">
    <property type="entry name" value="GPCRRHODOPSN"/>
</dbReference>
<dbReference type="SUPFAM" id="SSF81321">
    <property type="entry name" value="Family A G protein-coupled receptor-like"/>
    <property type="match status" value="1"/>
</dbReference>
<keyword evidence="12" id="KW-1185">Reference proteome</keyword>
<evidence type="ECO:0000313" key="11">
    <source>
        <dbReference type="EMBL" id="CAC5386700.1"/>
    </source>
</evidence>
<comment type="subcellular location">
    <subcellularLocation>
        <location evidence="1">Membrane</location>
        <topology evidence="1">Multi-pass membrane protein</topology>
    </subcellularLocation>
</comment>
<name>A0A6J8BUL9_MYTCO</name>
<feature type="transmembrane region" description="Helical" evidence="9">
    <location>
        <begin position="108"/>
        <end position="126"/>
    </location>
</feature>
<reference evidence="11 12" key="1">
    <citation type="submission" date="2020-06" db="EMBL/GenBank/DDBJ databases">
        <authorList>
            <person name="Li R."/>
            <person name="Bekaert M."/>
        </authorList>
    </citation>
    <scope>NUCLEOTIDE SEQUENCE [LARGE SCALE GENOMIC DNA]</scope>
    <source>
        <strain evidence="12">wild</strain>
    </source>
</reference>
<dbReference type="PANTHER" id="PTHR45695:SF9">
    <property type="entry name" value="LEUCOKININ RECEPTOR"/>
    <property type="match status" value="1"/>
</dbReference>
<keyword evidence="4 8" id="KW-0297">G-protein coupled receptor</keyword>
<evidence type="ECO:0000313" key="12">
    <source>
        <dbReference type="Proteomes" id="UP000507470"/>
    </source>
</evidence>
<keyword evidence="2 8" id="KW-0812">Transmembrane</keyword>
<evidence type="ECO:0000256" key="1">
    <source>
        <dbReference type="ARBA" id="ARBA00004141"/>
    </source>
</evidence>
<evidence type="ECO:0000256" key="2">
    <source>
        <dbReference type="ARBA" id="ARBA00022692"/>
    </source>
</evidence>
<feature type="domain" description="G-protein coupled receptors family 1 profile" evidence="10">
    <location>
        <begin position="48"/>
        <end position="301"/>
    </location>
</feature>
<dbReference type="OrthoDB" id="6057630at2759"/>
<evidence type="ECO:0000256" key="4">
    <source>
        <dbReference type="ARBA" id="ARBA00023040"/>
    </source>
</evidence>